<dbReference type="Gene3D" id="2.20.140.10">
    <property type="entry name" value="WGR domain"/>
    <property type="match status" value="1"/>
</dbReference>
<feature type="domain" description="WGR" evidence="1">
    <location>
        <begin position="1"/>
        <end position="58"/>
    </location>
</feature>
<dbReference type="PROSITE" id="PS51977">
    <property type="entry name" value="WGR"/>
    <property type="match status" value="1"/>
</dbReference>
<dbReference type="CDD" id="cd07996">
    <property type="entry name" value="WGR_MMR_like"/>
    <property type="match status" value="1"/>
</dbReference>
<comment type="caution">
    <text evidence="2">The sequence shown here is derived from an EMBL/GenBank/DDBJ whole genome shotgun (WGS) entry which is preliminary data.</text>
</comment>
<accession>A0AA40VVX1</accession>
<dbReference type="SUPFAM" id="SSF142921">
    <property type="entry name" value="WGR domain-like"/>
    <property type="match status" value="1"/>
</dbReference>
<evidence type="ECO:0000313" key="3">
    <source>
        <dbReference type="Proteomes" id="UP001165986"/>
    </source>
</evidence>
<evidence type="ECO:0000259" key="1">
    <source>
        <dbReference type="PROSITE" id="PS51977"/>
    </source>
</evidence>
<reference evidence="2" key="1">
    <citation type="submission" date="2019-07" db="EMBL/GenBank/DDBJ databases">
        <title>Toxilogical consequences of a new and cryptic species of cyanobacteria (Komarekiella delphini-convector) recovered from the epidermis of a bottlenose dolphin and 1500 ft. in the air.</title>
        <authorList>
            <person name="Brown A.O."/>
            <person name="Dvorak P."/>
            <person name="Villanueva C.D."/>
            <person name="Foss A.J."/>
            <person name="Garvey A.D."/>
            <person name="Gibson Q.A."/>
            <person name="Johansen J.R."/>
            <person name="Casamatta D.A."/>
        </authorList>
    </citation>
    <scope>NUCLEOTIDE SEQUENCE</scope>
    <source>
        <strain evidence="2">SJRDD-AB1</strain>
    </source>
</reference>
<organism evidence="2 3">
    <name type="scientific">Komarekiella delphini-convector SJRDD-AB1</name>
    <dbReference type="NCBI Taxonomy" id="2593771"/>
    <lineage>
        <taxon>Bacteria</taxon>
        <taxon>Bacillati</taxon>
        <taxon>Cyanobacteriota</taxon>
        <taxon>Cyanophyceae</taxon>
        <taxon>Nostocales</taxon>
        <taxon>Nostocaceae</taxon>
        <taxon>Komarekiella</taxon>
        <taxon>Komarekiella delphini-convector</taxon>
    </lineage>
</organism>
<dbReference type="AlphaFoldDB" id="A0AA40VVX1"/>
<gene>
    <name evidence="2" type="ORF">FNW02_37810</name>
</gene>
<dbReference type="Proteomes" id="UP001165986">
    <property type="component" value="Unassembled WGS sequence"/>
</dbReference>
<dbReference type="EMBL" id="VJXY01000159">
    <property type="protein sequence ID" value="MBD6621291.1"/>
    <property type="molecule type" value="Genomic_DNA"/>
</dbReference>
<sequence length="58" mass="6653">MEIYLVFVDAIRNSNKFWSAKVEDTQLTVEWGRVGYNSQTKVHSLVSNQKANFKGFVA</sequence>
<dbReference type="Pfam" id="PF05406">
    <property type="entry name" value="WGR"/>
    <property type="match status" value="1"/>
</dbReference>
<dbReference type="InterPro" id="IPR049809">
    <property type="entry name" value="YehF/YfeS-like_WGR"/>
</dbReference>
<dbReference type="InterPro" id="IPR036930">
    <property type="entry name" value="WGR_dom_sf"/>
</dbReference>
<keyword evidence="3" id="KW-1185">Reference proteome</keyword>
<dbReference type="InterPro" id="IPR008893">
    <property type="entry name" value="WGR_domain"/>
</dbReference>
<dbReference type="SMART" id="SM00773">
    <property type="entry name" value="WGR"/>
    <property type="match status" value="1"/>
</dbReference>
<proteinExistence type="predicted"/>
<name>A0AA40VVX1_9NOST</name>
<protein>
    <submittedName>
        <fullName evidence="2">WGR domain-containing protein</fullName>
    </submittedName>
</protein>
<evidence type="ECO:0000313" key="2">
    <source>
        <dbReference type="EMBL" id="MBD6621291.1"/>
    </source>
</evidence>